<name>A0A1A7BLA5_9SPHN</name>
<dbReference type="RefSeq" id="WP_068861853.1">
    <property type="nucleotide sequence ID" value="NZ_LZYB01000001.1"/>
</dbReference>
<dbReference type="Proteomes" id="UP000092484">
    <property type="component" value="Unassembled WGS sequence"/>
</dbReference>
<keyword evidence="2" id="KW-1185">Reference proteome</keyword>
<sequence>MLLTIDGAEEAAGSTIYSVTLVRKNFDREFDSYVTGGLGLCRGSELPGCARDIVTDIEGPMADYRLDRGEGVPAGELADEVAAEAVPE</sequence>
<evidence type="ECO:0000313" key="1">
    <source>
        <dbReference type="EMBL" id="OBV11945.1"/>
    </source>
</evidence>
<dbReference type="EMBL" id="LZYB01000001">
    <property type="protein sequence ID" value="OBV11945.1"/>
    <property type="molecule type" value="Genomic_DNA"/>
</dbReference>
<protein>
    <submittedName>
        <fullName evidence="1">Uncharacterized protein</fullName>
    </submittedName>
</protein>
<reference evidence="1 2" key="1">
    <citation type="submission" date="2016-06" db="EMBL/GenBank/DDBJ databases">
        <title>Genome sequence of Porphyrobacter dokdonensis DSW-74.</title>
        <authorList>
            <person name="Kim J.F."/>
            <person name="Song J.Y."/>
        </authorList>
    </citation>
    <scope>NUCLEOTIDE SEQUENCE [LARGE SCALE GENOMIC DNA]</scope>
    <source>
        <strain evidence="1 2">DSW-74</strain>
    </source>
</reference>
<accession>A0A1A7BLA5</accession>
<evidence type="ECO:0000313" key="2">
    <source>
        <dbReference type="Proteomes" id="UP000092484"/>
    </source>
</evidence>
<gene>
    <name evidence="1" type="ORF">I603_0076</name>
</gene>
<proteinExistence type="predicted"/>
<comment type="caution">
    <text evidence="1">The sequence shown here is derived from an EMBL/GenBank/DDBJ whole genome shotgun (WGS) entry which is preliminary data.</text>
</comment>
<organism evidence="1 2">
    <name type="scientific">Erythrobacter dokdonensis DSW-74</name>
    <dbReference type="NCBI Taxonomy" id="1300349"/>
    <lineage>
        <taxon>Bacteria</taxon>
        <taxon>Pseudomonadati</taxon>
        <taxon>Pseudomonadota</taxon>
        <taxon>Alphaproteobacteria</taxon>
        <taxon>Sphingomonadales</taxon>
        <taxon>Erythrobacteraceae</taxon>
        <taxon>Erythrobacter/Porphyrobacter group</taxon>
        <taxon>Erythrobacter</taxon>
    </lineage>
</organism>
<dbReference type="AlphaFoldDB" id="A0A1A7BLA5"/>